<dbReference type="SUPFAM" id="SSF55781">
    <property type="entry name" value="GAF domain-like"/>
    <property type="match status" value="1"/>
</dbReference>
<dbReference type="InterPro" id="IPR036388">
    <property type="entry name" value="WH-like_DNA-bd_sf"/>
</dbReference>
<dbReference type="Pfam" id="PF03861">
    <property type="entry name" value="ANTAR"/>
    <property type="match status" value="1"/>
</dbReference>
<dbReference type="SMART" id="SM01012">
    <property type="entry name" value="ANTAR"/>
    <property type="match status" value="1"/>
</dbReference>
<evidence type="ECO:0000313" key="5">
    <source>
        <dbReference type="Proteomes" id="UP000579605"/>
    </source>
</evidence>
<dbReference type="RefSeq" id="WP_179787116.1">
    <property type="nucleotide sequence ID" value="NZ_BAAARR010000008.1"/>
</dbReference>
<protein>
    <recommendedName>
        <fullName evidence="3">ANTAR domain-containing protein</fullName>
    </recommendedName>
</protein>
<keyword evidence="2" id="KW-0804">Transcription</keyword>
<dbReference type="GO" id="GO:0003723">
    <property type="term" value="F:RNA binding"/>
    <property type="evidence" value="ECO:0007669"/>
    <property type="project" value="InterPro"/>
</dbReference>
<dbReference type="Pfam" id="PF01590">
    <property type="entry name" value="GAF"/>
    <property type="match status" value="1"/>
</dbReference>
<organism evidence="4 5">
    <name type="scientific">Actinopolymorpha rutila</name>
    <dbReference type="NCBI Taxonomy" id="446787"/>
    <lineage>
        <taxon>Bacteria</taxon>
        <taxon>Bacillati</taxon>
        <taxon>Actinomycetota</taxon>
        <taxon>Actinomycetes</taxon>
        <taxon>Propionibacteriales</taxon>
        <taxon>Actinopolymorphaceae</taxon>
        <taxon>Actinopolymorpha</taxon>
    </lineage>
</organism>
<reference evidence="4 5" key="1">
    <citation type="submission" date="2020-07" db="EMBL/GenBank/DDBJ databases">
        <title>Sequencing the genomes of 1000 actinobacteria strains.</title>
        <authorList>
            <person name="Klenk H.-P."/>
        </authorList>
    </citation>
    <scope>NUCLEOTIDE SEQUENCE [LARGE SCALE GENOMIC DNA]</scope>
    <source>
        <strain evidence="4 5">DSM 18448</strain>
    </source>
</reference>
<dbReference type="Gene3D" id="1.10.10.10">
    <property type="entry name" value="Winged helix-like DNA-binding domain superfamily/Winged helix DNA-binding domain"/>
    <property type="match status" value="1"/>
</dbReference>
<dbReference type="InterPro" id="IPR012074">
    <property type="entry name" value="GAF_ANTAR"/>
</dbReference>
<name>A0A852Z8V7_9ACTN</name>
<accession>A0A852Z8V7</accession>
<dbReference type="InterPro" id="IPR003018">
    <property type="entry name" value="GAF"/>
</dbReference>
<keyword evidence="5" id="KW-1185">Reference proteome</keyword>
<evidence type="ECO:0000256" key="1">
    <source>
        <dbReference type="ARBA" id="ARBA00023015"/>
    </source>
</evidence>
<dbReference type="SMART" id="SM00065">
    <property type="entry name" value="GAF"/>
    <property type="match status" value="1"/>
</dbReference>
<evidence type="ECO:0000313" key="4">
    <source>
        <dbReference type="EMBL" id="NYH89374.1"/>
    </source>
</evidence>
<evidence type="ECO:0000259" key="3">
    <source>
        <dbReference type="PROSITE" id="PS50921"/>
    </source>
</evidence>
<dbReference type="AlphaFoldDB" id="A0A852Z8V7"/>
<proteinExistence type="predicted"/>
<dbReference type="Proteomes" id="UP000579605">
    <property type="component" value="Unassembled WGS sequence"/>
</dbReference>
<keyword evidence="1" id="KW-0805">Transcription regulation</keyword>
<evidence type="ECO:0000256" key="2">
    <source>
        <dbReference type="ARBA" id="ARBA00023163"/>
    </source>
</evidence>
<dbReference type="InterPro" id="IPR005561">
    <property type="entry name" value="ANTAR"/>
</dbReference>
<gene>
    <name evidence="4" type="ORF">F4554_002012</name>
</gene>
<comment type="caution">
    <text evidence="4">The sequence shown here is derived from an EMBL/GenBank/DDBJ whole genome shotgun (WGS) entry which is preliminary data.</text>
</comment>
<dbReference type="InterPro" id="IPR029016">
    <property type="entry name" value="GAF-like_dom_sf"/>
</dbReference>
<dbReference type="PIRSF" id="PIRSF036625">
    <property type="entry name" value="GAF_ANTAR"/>
    <property type="match status" value="1"/>
</dbReference>
<dbReference type="Gene3D" id="3.30.450.40">
    <property type="match status" value="1"/>
</dbReference>
<sequence length="247" mass="26844">MTTIPTRDESAFPVEFADLTESLVNDYDPIELLSRVTAICVDLLPVQAAGVMLADQWGALGIIASSSEQMHLLELLQLQTNNGPCLECYRTGEPMNTLDLSGPGASRWPEFARRATAAGFRGIAAMPMRLHHDLIGALNLLSEQPVPLSHYESRVGQALADLATIAIVHERTLRRPELPVEQRLAVLNQRVIIEQATGMVAQAGGYDISEAYAVLRRRARESGRRLTDLATALVEGRIAVAEADPPG</sequence>
<dbReference type="PROSITE" id="PS50921">
    <property type="entry name" value="ANTAR"/>
    <property type="match status" value="1"/>
</dbReference>
<dbReference type="EMBL" id="JACBZH010000001">
    <property type="protein sequence ID" value="NYH89374.1"/>
    <property type="molecule type" value="Genomic_DNA"/>
</dbReference>
<feature type="domain" description="ANTAR" evidence="3">
    <location>
        <begin position="173"/>
        <end position="234"/>
    </location>
</feature>